<protein>
    <submittedName>
        <fullName evidence="1">Uncharacterized protein</fullName>
    </submittedName>
</protein>
<dbReference type="EMBL" id="LR796348">
    <property type="protein sequence ID" value="CAB4138703.1"/>
    <property type="molecule type" value="Genomic_DNA"/>
</dbReference>
<name>A0A6J5LZL1_9CAUD</name>
<reference evidence="1" key="1">
    <citation type="submission" date="2020-04" db="EMBL/GenBank/DDBJ databases">
        <authorList>
            <person name="Chiriac C."/>
            <person name="Salcher M."/>
            <person name="Ghai R."/>
            <person name="Kavagutti S V."/>
        </authorList>
    </citation>
    <scope>NUCLEOTIDE SEQUENCE</scope>
</reference>
<gene>
    <name evidence="1" type="ORF">UFOVP335_14</name>
</gene>
<sequence>MFEDLPLFRSADPITSALGAGDVKPRRQTQAMQLLAEYAHRDGLTDEEAGLFSGLLSRPKCCYWKRCSELRAKGFIAPTGVTRLSSAGSAMQVCAITPAGKESLR</sequence>
<organism evidence="1">
    <name type="scientific">uncultured Caudovirales phage</name>
    <dbReference type="NCBI Taxonomy" id="2100421"/>
    <lineage>
        <taxon>Viruses</taxon>
        <taxon>Duplodnaviria</taxon>
        <taxon>Heunggongvirae</taxon>
        <taxon>Uroviricota</taxon>
        <taxon>Caudoviricetes</taxon>
        <taxon>Peduoviridae</taxon>
        <taxon>Maltschvirus</taxon>
        <taxon>Maltschvirus maltsch</taxon>
    </lineage>
</organism>
<proteinExistence type="predicted"/>
<evidence type="ECO:0000313" key="1">
    <source>
        <dbReference type="EMBL" id="CAB4138703.1"/>
    </source>
</evidence>
<accession>A0A6J5LZL1</accession>